<comment type="function">
    <text evidence="1">Condensation of UDP-2,3-diacylglucosamine and 2,3-diacylglucosamine-1-phosphate to form lipid A disaccharide, a precursor of lipid A, a phosphorylated glycolipid that anchors the lipopolysaccharide to the outer membrane of the cell.</text>
</comment>
<dbReference type="EC" id="2.4.1.182" evidence="2 10"/>
<dbReference type="PANTHER" id="PTHR30372">
    <property type="entry name" value="LIPID-A-DISACCHARIDE SYNTHASE"/>
    <property type="match status" value="1"/>
</dbReference>
<dbReference type="GO" id="GO:0008915">
    <property type="term" value="F:lipid-A-disaccharide synthase activity"/>
    <property type="evidence" value="ECO:0007669"/>
    <property type="project" value="UniProtKB-UniRule"/>
</dbReference>
<keyword evidence="8" id="KW-0443">Lipid metabolism</keyword>
<keyword evidence="12" id="KW-1185">Reference proteome</keyword>
<protein>
    <recommendedName>
        <fullName evidence="3 10">Lipid-A-disaccharide synthase</fullName>
        <ecNumber evidence="2 10">2.4.1.182</ecNumber>
    </recommendedName>
</protein>
<sequence>MKYYLIAGETSGDLHGANLIKALKKEDPEAEFHIVGGDQMQEAAGVPVLIHTSEMAFMGFVEVLMNLRSISRNLKKVKADLQKVRPDSLILIDFPGFNMKIAEFAKKIGISVNYYISPKIWAWNVNRVYKIKKVVDHMFCILPFEVKFYKEFRYHVDYVGNPLLDAISAYEFQPDFREKNGLGNSPIIALLPGSRKMEIEHLLPEMVELYHRFPVHQLVIAGAPNIDISLYERYIGDYPIKVLFDQTYDLLKHSEAAAVTSGTATLETALLRVPQVVVYKANPISVMIAKQVIKVRFISLVNLINDYLSVIELIQKECTTANIADELGQLITDPEHRASVLENYDVLIEKMGTPGASEKTAKLIVEYMKSGN</sequence>
<dbReference type="RefSeq" id="WP_182499596.1">
    <property type="nucleotide sequence ID" value="NZ_BMKM01000012.1"/>
</dbReference>
<evidence type="ECO:0000256" key="10">
    <source>
        <dbReference type="NCBIfam" id="TIGR00215"/>
    </source>
</evidence>
<evidence type="ECO:0000313" key="12">
    <source>
        <dbReference type="Proteomes" id="UP000614460"/>
    </source>
</evidence>
<dbReference type="SUPFAM" id="SSF53756">
    <property type="entry name" value="UDP-Glycosyltransferase/glycogen phosphorylase"/>
    <property type="match status" value="1"/>
</dbReference>
<evidence type="ECO:0000256" key="1">
    <source>
        <dbReference type="ARBA" id="ARBA00002056"/>
    </source>
</evidence>
<evidence type="ECO:0000256" key="7">
    <source>
        <dbReference type="ARBA" id="ARBA00022679"/>
    </source>
</evidence>
<comment type="caution">
    <text evidence="11">The sequence shown here is derived from an EMBL/GenBank/DDBJ whole genome shotgun (WGS) entry which is preliminary data.</text>
</comment>
<organism evidence="11 12">
    <name type="scientific">Sphingobacterium cellulitidis</name>
    <dbReference type="NCBI Taxonomy" id="1768011"/>
    <lineage>
        <taxon>Bacteria</taxon>
        <taxon>Pseudomonadati</taxon>
        <taxon>Bacteroidota</taxon>
        <taxon>Sphingobacteriia</taxon>
        <taxon>Sphingobacteriales</taxon>
        <taxon>Sphingobacteriaceae</taxon>
        <taxon>Sphingobacterium</taxon>
    </lineage>
</organism>
<dbReference type="GO" id="GO:0009245">
    <property type="term" value="P:lipid A biosynthetic process"/>
    <property type="evidence" value="ECO:0007669"/>
    <property type="project" value="UniProtKB-UniRule"/>
</dbReference>
<evidence type="ECO:0000256" key="2">
    <source>
        <dbReference type="ARBA" id="ARBA00012687"/>
    </source>
</evidence>
<evidence type="ECO:0000256" key="9">
    <source>
        <dbReference type="ARBA" id="ARBA00048975"/>
    </source>
</evidence>
<evidence type="ECO:0000256" key="8">
    <source>
        <dbReference type="ARBA" id="ARBA00023098"/>
    </source>
</evidence>
<keyword evidence="7" id="KW-0808">Transferase</keyword>
<dbReference type="InterPro" id="IPR003835">
    <property type="entry name" value="Glyco_trans_19"/>
</dbReference>
<accession>A0A8H9G2N3</accession>
<keyword evidence="6" id="KW-0328">Glycosyltransferase</keyword>
<comment type="catalytic activity">
    <reaction evidence="9">
        <text>a lipid X + a UDP-2-N,3-O-bis[(3R)-3-hydroxyacyl]-alpha-D-glucosamine = a lipid A disaccharide + UDP + H(+)</text>
        <dbReference type="Rhea" id="RHEA:67828"/>
        <dbReference type="ChEBI" id="CHEBI:15378"/>
        <dbReference type="ChEBI" id="CHEBI:58223"/>
        <dbReference type="ChEBI" id="CHEBI:137748"/>
        <dbReference type="ChEBI" id="CHEBI:176338"/>
        <dbReference type="ChEBI" id="CHEBI:176343"/>
        <dbReference type="EC" id="2.4.1.182"/>
    </reaction>
</comment>
<evidence type="ECO:0000256" key="3">
    <source>
        <dbReference type="ARBA" id="ARBA00020902"/>
    </source>
</evidence>
<evidence type="ECO:0000313" key="11">
    <source>
        <dbReference type="EMBL" id="GGE32149.1"/>
    </source>
</evidence>
<keyword evidence="5" id="KW-0441">Lipid A biosynthesis</keyword>
<gene>
    <name evidence="11" type="primary">lpxB</name>
    <name evidence="11" type="ORF">GCM10011516_32370</name>
</gene>
<dbReference type="GO" id="GO:0005543">
    <property type="term" value="F:phospholipid binding"/>
    <property type="evidence" value="ECO:0007669"/>
    <property type="project" value="TreeGrafter"/>
</dbReference>
<dbReference type="PANTHER" id="PTHR30372:SF4">
    <property type="entry name" value="LIPID-A-DISACCHARIDE SYNTHASE, MITOCHONDRIAL-RELATED"/>
    <property type="match status" value="1"/>
</dbReference>
<dbReference type="Proteomes" id="UP000614460">
    <property type="component" value="Unassembled WGS sequence"/>
</dbReference>
<evidence type="ECO:0000256" key="6">
    <source>
        <dbReference type="ARBA" id="ARBA00022676"/>
    </source>
</evidence>
<evidence type="ECO:0000256" key="5">
    <source>
        <dbReference type="ARBA" id="ARBA00022556"/>
    </source>
</evidence>
<dbReference type="NCBIfam" id="TIGR00215">
    <property type="entry name" value="lpxB"/>
    <property type="match status" value="1"/>
</dbReference>
<reference evidence="11" key="1">
    <citation type="journal article" date="2014" name="Int. J. Syst. Evol. Microbiol.">
        <title>Complete genome sequence of Corynebacterium casei LMG S-19264T (=DSM 44701T), isolated from a smear-ripened cheese.</title>
        <authorList>
            <consortium name="US DOE Joint Genome Institute (JGI-PGF)"/>
            <person name="Walter F."/>
            <person name="Albersmeier A."/>
            <person name="Kalinowski J."/>
            <person name="Ruckert C."/>
        </authorList>
    </citation>
    <scope>NUCLEOTIDE SEQUENCE</scope>
    <source>
        <strain evidence="11">CGMCC 1.15966</strain>
    </source>
</reference>
<evidence type="ECO:0000256" key="4">
    <source>
        <dbReference type="ARBA" id="ARBA00022516"/>
    </source>
</evidence>
<dbReference type="GO" id="GO:0016020">
    <property type="term" value="C:membrane"/>
    <property type="evidence" value="ECO:0007669"/>
    <property type="project" value="GOC"/>
</dbReference>
<dbReference type="Pfam" id="PF02684">
    <property type="entry name" value="LpxB"/>
    <property type="match status" value="1"/>
</dbReference>
<keyword evidence="4" id="KW-0444">Lipid biosynthesis</keyword>
<dbReference type="AlphaFoldDB" id="A0A8H9G2N3"/>
<proteinExistence type="predicted"/>
<dbReference type="EMBL" id="BMKM01000012">
    <property type="protein sequence ID" value="GGE32149.1"/>
    <property type="molecule type" value="Genomic_DNA"/>
</dbReference>
<name>A0A8H9G2N3_9SPHI</name>
<reference evidence="11" key="2">
    <citation type="submission" date="2020-09" db="EMBL/GenBank/DDBJ databases">
        <authorList>
            <person name="Sun Q."/>
            <person name="Zhou Y."/>
        </authorList>
    </citation>
    <scope>NUCLEOTIDE SEQUENCE</scope>
    <source>
        <strain evidence="11">CGMCC 1.15966</strain>
    </source>
</reference>